<keyword evidence="1" id="KW-1133">Transmembrane helix</keyword>
<feature type="transmembrane region" description="Helical" evidence="1">
    <location>
        <begin position="16"/>
        <end position="36"/>
    </location>
</feature>
<dbReference type="InterPro" id="IPR052738">
    <property type="entry name" value="ABC-Tungstate_binding"/>
</dbReference>
<organism evidence="3">
    <name type="scientific">marine sediment metagenome</name>
    <dbReference type="NCBI Taxonomy" id="412755"/>
    <lineage>
        <taxon>unclassified sequences</taxon>
        <taxon>metagenomes</taxon>
        <taxon>ecological metagenomes</taxon>
    </lineage>
</organism>
<name>X1TG72_9ZZZZ</name>
<dbReference type="PANTHER" id="PTHR37945:SF1">
    <property type="entry name" value="EXTRACELLULAR TUNGSTATE BINDING PROTEIN"/>
    <property type="match status" value="1"/>
</dbReference>
<evidence type="ECO:0000256" key="1">
    <source>
        <dbReference type="SAM" id="Phobius"/>
    </source>
</evidence>
<gene>
    <name evidence="3" type="ORF">S12H4_15243</name>
</gene>
<feature type="domain" description="PBP" evidence="2">
    <location>
        <begin position="43"/>
        <end position="101"/>
    </location>
</feature>
<dbReference type="Pfam" id="PF12849">
    <property type="entry name" value="PBP_like_2"/>
    <property type="match status" value="1"/>
</dbReference>
<keyword evidence="1" id="KW-0472">Membrane</keyword>
<proteinExistence type="predicted"/>
<comment type="caution">
    <text evidence="3">The sequence shown here is derived from an EMBL/GenBank/DDBJ whole genome shotgun (WGS) entry which is preliminary data.</text>
</comment>
<dbReference type="InterPro" id="IPR024370">
    <property type="entry name" value="PBP_domain"/>
</dbReference>
<dbReference type="PANTHER" id="PTHR37945">
    <property type="entry name" value="EXTRACELLULAR TUNGSTATE BINDING PROTEIN"/>
    <property type="match status" value="1"/>
</dbReference>
<dbReference type="SUPFAM" id="SSF53850">
    <property type="entry name" value="Periplasmic binding protein-like II"/>
    <property type="match status" value="1"/>
</dbReference>
<feature type="non-terminal residue" evidence="3">
    <location>
        <position position="102"/>
    </location>
</feature>
<evidence type="ECO:0000313" key="3">
    <source>
        <dbReference type="EMBL" id="GAI86575.1"/>
    </source>
</evidence>
<sequence length="102" mass="11105">MSTKKPLKVMINEHKTAIFLTIIIITGGSVGIFMIFDIINAQNPNRIILATTTSTYDSGLLDYFLPKFKQQTGIEVIILSVGTGQAIKYGEDGDADVILVSL</sequence>
<evidence type="ECO:0000259" key="2">
    <source>
        <dbReference type="Pfam" id="PF12849"/>
    </source>
</evidence>
<reference evidence="3" key="1">
    <citation type="journal article" date="2014" name="Front. Microbiol.">
        <title>High frequency of phylogenetically diverse reductive dehalogenase-homologous genes in deep subseafloor sedimentary metagenomes.</title>
        <authorList>
            <person name="Kawai M."/>
            <person name="Futagami T."/>
            <person name="Toyoda A."/>
            <person name="Takaki Y."/>
            <person name="Nishi S."/>
            <person name="Hori S."/>
            <person name="Arai W."/>
            <person name="Tsubouchi T."/>
            <person name="Morono Y."/>
            <person name="Uchiyama I."/>
            <person name="Ito T."/>
            <person name="Fujiyama A."/>
            <person name="Inagaki F."/>
            <person name="Takami H."/>
        </authorList>
    </citation>
    <scope>NUCLEOTIDE SEQUENCE</scope>
    <source>
        <strain evidence="3">Expedition CK06-06</strain>
    </source>
</reference>
<protein>
    <recommendedName>
        <fullName evidence="2">PBP domain-containing protein</fullName>
    </recommendedName>
</protein>
<accession>X1TG72</accession>
<keyword evidence="1" id="KW-0812">Transmembrane</keyword>
<dbReference type="Gene3D" id="3.40.190.10">
    <property type="entry name" value="Periplasmic binding protein-like II"/>
    <property type="match status" value="1"/>
</dbReference>
<dbReference type="EMBL" id="BARW01007309">
    <property type="protein sequence ID" value="GAI86575.1"/>
    <property type="molecule type" value="Genomic_DNA"/>
</dbReference>
<dbReference type="AlphaFoldDB" id="X1TG72"/>